<feature type="domain" description="MacB-like periplasmic core" evidence="9">
    <location>
        <begin position="26"/>
        <end position="241"/>
    </location>
</feature>
<dbReference type="Pfam" id="PF02687">
    <property type="entry name" value="FtsX"/>
    <property type="match status" value="1"/>
</dbReference>
<comment type="similarity">
    <text evidence="2">Belongs to the ABC-4 integral membrane protein family. LolC/E subfamily.</text>
</comment>
<evidence type="ECO:0000256" key="4">
    <source>
        <dbReference type="ARBA" id="ARBA00022692"/>
    </source>
</evidence>
<accession>A0ABZ0IU38</accession>
<evidence type="ECO:0000313" key="11">
    <source>
        <dbReference type="Proteomes" id="UP001302349"/>
    </source>
</evidence>
<feature type="domain" description="ABC3 transporter permease C-terminal" evidence="8">
    <location>
        <begin position="274"/>
        <end position="397"/>
    </location>
</feature>
<dbReference type="InterPro" id="IPR025857">
    <property type="entry name" value="MacB_PCD"/>
</dbReference>
<evidence type="ECO:0000256" key="2">
    <source>
        <dbReference type="ARBA" id="ARBA00005236"/>
    </source>
</evidence>
<dbReference type="EMBL" id="CP136051">
    <property type="protein sequence ID" value="WOK08037.1"/>
    <property type="molecule type" value="Genomic_DNA"/>
</dbReference>
<dbReference type="InterPro" id="IPR003838">
    <property type="entry name" value="ABC3_permease_C"/>
</dbReference>
<evidence type="ECO:0000256" key="3">
    <source>
        <dbReference type="ARBA" id="ARBA00022475"/>
    </source>
</evidence>
<evidence type="ECO:0000256" key="5">
    <source>
        <dbReference type="ARBA" id="ARBA00022989"/>
    </source>
</evidence>
<evidence type="ECO:0000256" key="6">
    <source>
        <dbReference type="ARBA" id="ARBA00023136"/>
    </source>
</evidence>
<feature type="transmembrane region" description="Helical" evidence="7">
    <location>
        <begin position="370"/>
        <end position="395"/>
    </location>
</feature>
<feature type="transmembrane region" description="Helical" evidence="7">
    <location>
        <begin position="331"/>
        <end position="350"/>
    </location>
</feature>
<keyword evidence="5 7" id="KW-1133">Transmembrane helix</keyword>
<dbReference type="RefSeq" id="WP_317490684.1">
    <property type="nucleotide sequence ID" value="NZ_CP136051.1"/>
</dbReference>
<protein>
    <submittedName>
        <fullName evidence="10">ABC transporter permease</fullName>
    </submittedName>
</protein>
<evidence type="ECO:0000256" key="7">
    <source>
        <dbReference type="SAM" id="Phobius"/>
    </source>
</evidence>
<sequence length="406" mass="46100">MNLSYFISKRINKDHEGSFSASIGRIAVASIAVGLASALVAFLILRGFQTTIVDKIYGFAGHMQISRYTLKSNNFDEPPISLTSDFYTHWKEYDFVTHVQPIGYKMGILKTEEAVLGVVFKGVTKDFDSTRFTPSLVKGHFPHFSDSTYSLEVLLSQRIADKLEKDIGDEVIMYVVQNPPRFRRLSIAGIYETGLEDFDDRIILGDLGLVQRLNNWPDSLVGGYEVFLRDPSDMEAAENEMYDVLDSDLYADTADNKYFQIFEWLQMLDRNVAIFLVLILFVASFNMVSFLLILIMERTNMIGVLKGLGATDLTVRRIFSWNGMRLIARGMLWGNVIAGGLGLLQSQFHIIPLDAASYYMHYVPIYWDWWAIVLVNILTFVVVNLTLFIPTTVIINIRPIAAIKFD</sequence>
<keyword evidence="3" id="KW-1003">Cell membrane</keyword>
<comment type="subcellular location">
    <subcellularLocation>
        <location evidence="1">Cell membrane</location>
        <topology evidence="1">Multi-pass membrane protein</topology>
    </subcellularLocation>
</comment>
<evidence type="ECO:0000313" key="10">
    <source>
        <dbReference type="EMBL" id="WOK08037.1"/>
    </source>
</evidence>
<name>A0ABZ0IU38_9BACT</name>
<evidence type="ECO:0000259" key="9">
    <source>
        <dbReference type="Pfam" id="PF12704"/>
    </source>
</evidence>
<reference evidence="10 11" key="1">
    <citation type="journal article" date="2023" name="Microbiol. Resour. Announc.">
        <title>Complete Genome Sequence of Imperialibacter roseus strain P4T.</title>
        <authorList>
            <person name="Tizabi D.R."/>
            <person name="Bachvaroff T."/>
            <person name="Hill R.T."/>
        </authorList>
    </citation>
    <scope>NUCLEOTIDE SEQUENCE [LARGE SCALE GENOMIC DNA]</scope>
    <source>
        <strain evidence="10 11">P4T</strain>
    </source>
</reference>
<organism evidence="10 11">
    <name type="scientific">Imperialibacter roseus</name>
    <dbReference type="NCBI Taxonomy" id="1324217"/>
    <lineage>
        <taxon>Bacteria</taxon>
        <taxon>Pseudomonadati</taxon>
        <taxon>Bacteroidota</taxon>
        <taxon>Cytophagia</taxon>
        <taxon>Cytophagales</taxon>
        <taxon>Flammeovirgaceae</taxon>
        <taxon>Imperialibacter</taxon>
    </lineage>
</organism>
<dbReference type="PANTHER" id="PTHR30489">
    <property type="entry name" value="LIPOPROTEIN-RELEASING SYSTEM TRANSMEMBRANE PROTEIN LOLE"/>
    <property type="match status" value="1"/>
</dbReference>
<feature type="transmembrane region" description="Helical" evidence="7">
    <location>
        <begin position="272"/>
        <end position="295"/>
    </location>
</feature>
<dbReference type="Pfam" id="PF12704">
    <property type="entry name" value="MacB_PCD"/>
    <property type="match status" value="1"/>
</dbReference>
<gene>
    <name evidence="10" type="ORF">RT717_05250</name>
</gene>
<keyword evidence="11" id="KW-1185">Reference proteome</keyword>
<evidence type="ECO:0000256" key="1">
    <source>
        <dbReference type="ARBA" id="ARBA00004651"/>
    </source>
</evidence>
<evidence type="ECO:0000259" key="8">
    <source>
        <dbReference type="Pfam" id="PF02687"/>
    </source>
</evidence>
<dbReference type="Proteomes" id="UP001302349">
    <property type="component" value="Chromosome"/>
</dbReference>
<dbReference type="InterPro" id="IPR051447">
    <property type="entry name" value="Lipoprotein-release_system"/>
</dbReference>
<keyword evidence="4 7" id="KW-0812">Transmembrane</keyword>
<dbReference type="PANTHER" id="PTHR30489:SF0">
    <property type="entry name" value="LIPOPROTEIN-RELEASING SYSTEM TRANSMEMBRANE PROTEIN LOLE"/>
    <property type="match status" value="1"/>
</dbReference>
<proteinExistence type="inferred from homology"/>
<keyword evidence="6 7" id="KW-0472">Membrane</keyword>
<feature type="transmembrane region" description="Helical" evidence="7">
    <location>
        <begin position="23"/>
        <end position="45"/>
    </location>
</feature>